<protein>
    <submittedName>
        <fullName evidence="1">DUF3768 domain-containing protein</fullName>
    </submittedName>
</protein>
<dbReference type="RefSeq" id="WP_149036583.1">
    <property type="nucleotide sequence ID" value="NZ_WTYC01000012.1"/>
</dbReference>
<accession>A0A844XWK4</accession>
<comment type="caution">
    <text evidence="1">The sequence shown here is derived from an EMBL/GenBank/DDBJ whole genome shotgun (WGS) entry which is preliminary data.</text>
</comment>
<dbReference type="Pfam" id="PF12599">
    <property type="entry name" value="DUF3768"/>
    <property type="match status" value="1"/>
</dbReference>
<evidence type="ECO:0000313" key="2">
    <source>
        <dbReference type="Proteomes" id="UP000448199"/>
    </source>
</evidence>
<dbReference type="InterPro" id="IPR022243">
    <property type="entry name" value="DUF3768"/>
</dbReference>
<dbReference type="EMBL" id="WTYC01000012">
    <property type="protein sequence ID" value="MXO49483.1"/>
    <property type="molecule type" value="Genomic_DNA"/>
</dbReference>
<evidence type="ECO:0000313" key="1">
    <source>
        <dbReference type="EMBL" id="MXO49483.1"/>
    </source>
</evidence>
<organism evidence="1 2">
    <name type="scientific">Qipengyuania vulgaris</name>
    <dbReference type="NCBI Taxonomy" id="291985"/>
    <lineage>
        <taxon>Bacteria</taxon>
        <taxon>Pseudomonadati</taxon>
        <taxon>Pseudomonadota</taxon>
        <taxon>Alphaproteobacteria</taxon>
        <taxon>Sphingomonadales</taxon>
        <taxon>Erythrobacteraceae</taxon>
        <taxon>Qipengyuania</taxon>
    </lineage>
</organism>
<reference evidence="1 2" key="1">
    <citation type="submission" date="2019-12" db="EMBL/GenBank/DDBJ databases">
        <title>Genomic-based taxomic classification of the family Erythrobacteraceae.</title>
        <authorList>
            <person name="Xu L."/>
        </authorList>
    </citation>
    <scope>NUCLEOTIDE SEQUENCE [LARGE SCALE GENOMIC DNA]</scope>
    <source>
        <strain evidence="1 2">DSM 17792</strain>
    </source>
</reference>
<sequence length="122" mass="13860">MPDMLVQPPPSTTERIATLNDRARLGLDCTARIIFTLNLLDSLSDGTRRNDILAQARIMKAMRDCTFSDDSPERDMAWFEVDGVKVMMKIDYYDAAFEYGSEDPANAAETRRAITLMKPEDY</sequence>
<dbReference type="Proteomes" id="UP000448199">
    <property type="component" value="Unassembled WGS sequence"/>
</dbReference>
<proteinExistence type="predicted"/>
<dbReference type="AlphaFoldDB" id="A0A844XWK4"/>
<keyword evidence="2" id="KW-1185">Reference proteome</keyword>
<gene>
    <name evidence="1" type="ORF">GRI69_14625</name>
</gene>
<dbReference type="OrthoDB" id="1495368at2"/>
<name>A0A844XWK4_9SPHN</name>